<dbReference type="OrthoDB" id="3187773at2759"/>
<dbReference type="OMA" id="WERICAM"/>
<dbReference type="STRING" id="936435.F8PF89"/>
<sequence>MHRETIHASPSWRRGPSWHDCVFFKRDPMLTRMQGLDVVRILLFFSFTFQDLLYPCALVHWFSKVQEWPDNLTSMWMVSPDFNEDLSPTTEVIHLDCILWATHLLPVFGDDRISWQILFHNSLDAFASFYVNKFIDHHTFGLAS</sequence>
<accession>F8PF89</accession>
<dbReference type="HOGENOM" id="CLU_006344_16_0_1"/>
<dbReference type="AlphaFoldDB" id="F8PF89"/>
<reference evidence="2" key="1">
    <citation type="journal article" date="2011" name="Science">
        <title>The plant cell wall-decomposing machinery underlies the functional diversity of forest fungi.</title>
        <authorList>
            <person name="Eastwood D.C."/>
            <person name="Floudas D."/>
            <person name="Binder M."/>
            <person name="Majcherczyk A."/>
            <person name="Schneider P."/>
            <person name="Aerts A."/>
            <person name="Asiegbu F.O."/>
            <person name="Baker S.E."/>
            <person name="Barry K."/>
            <person name="Bendiksby M."/>
            <person name="Blumentritt M."/>
            <person name="Coutinho P.M."/>
            <person name="Cullen D."/>
            <person name="de Vries R.P."/>
            <person name="Gathman A."/>
            <person name="Goodell B."/>
            <person name="Henrissat B."/>
            <person name="Ihrmark K."/>
            <person name="Kauserud H."/>
            <person name="Kohler A."/>
            <person name="LaButti K."/>
            <person name="Lapidus A."/>
            <person name="Lavin J.L."/>
            <person name="Lee Y.-H."/>
            <person name="Lindquist E."/>
            <person name="Lilly W."/>
            <person name="Lucas S."/>
            <person name="Morin E."/>
            <person name="Murat C."/>
            <person name="Oguiza J.A."/>
            <person name="Park J."/>
            <person name="Pisabarro A.G."/>
            <person name="Riley R."/>
            <person name="Rosling A."/>
            <person name="Salamov A."/>
            <person name="Schmidt O."/>
            <person name="Schmutz J."/>
            <person name="Skrede I."/>
            <person name="Stenlid J."/>
            <person name="Wiebenga A."/>
            <person name="Xie X."/>
            <person name="Kuees U."/>
            <person name="Hibbett D.S."/>
            <person name="Hoffmeister D."/>
            <person name="Hoegberg N."/>
            <person name="Martin F."/>
            <person name="Grigoriev I.V."/>
            <person name="Watkinson S.C."/>
        </authorList>
    </citation>
    <scope>NUCLEOTIDE SEQUENCE [LARGE SCALE GENOMIC DNA]</scope>
    <source>
        <strain evidence="2">strain S7.3</strain>
    </source>
</reference>
<proteinExistence type="predicted"/>
<keyword evidence="2" id="KW-1185">Reference proteome</keyword>
<dbReference type="EMBL" id="GL945474">
    <property type="protein sequence ID" value="EGO04195.1"/>
    <property type="molecule type" value="Genomic_DNA"/>
</dbReference>
<evidence type="ECO:0000313" key="1">
    <source>
        <dbReference type="EMBL" id="EGO04195.1"/>
    </source>
</evidence>
<protein>
    <submittedName>
        <fullName evidence="1">Uncharacterized protein</fullName>
    </submittedName>
</protein>
<dbReference type="InParanoid" id="F8PF89"/>
<evidence type="ECO:0000313" key="2">
    <source>
        <dbReference type="Proteomes" id="UP000008063"/>
    </source>
</evidence>
<name>F8PF89_SERL3</name>
<gene>
    <name evidence="1" type="ORF">SERLA73DRAFT_45120</name>
</gene>
<dbReference type="Proteomes" id="UP000008063">
    <property type="component" value="Unassembled WGS sequence"/>
</dbReference>
<organism evidence="2">
    <name type="scientific">Serpula lacrymans var. lacrymans (strain S7.3)</name>
    <name type="common">Dry rot fungus</name>
    <dbReference type="NCBI Taxonomy" id="936435"/>
    <lineage>
        <taxon>Eukaryota</taxon>
        <taxon>Fungi</taxon>
        <taxon>Dikarya</taxon>
        <taxon>Basidiomycota</taxon>
        <taxon>Agaricomycotina</taxon>
        <taxon>Agaricomycetes</taxon>
        <taxon>Agaricomycetidae</taxon>
        <taxon>Boletales</taxon>
        <taxon>Coniophorineae</taxon>
        <taxon>Serpulaceae</taxon>
        <taxon>Serpula</taxon>
    </lineage>
</organism>